<comment type="caution">
    <text evidence="2">The sequence shown here is derived from an EMBL/GenBank/DDBJ whole genome shotgun (WGS) entry which is preliminary data.</text>
</comment>
<name>A0AAW5IC27_9BACT</name>
<dbReference type="InterPro" id="IPR035093">
    <property type="entry name" value="RelE/ParE_toxin_dom_sf"/>
</dbReference>
<dbReference type="Proteomes" id="UP001205506">
    <property type="component" value="Unassembled WGS sequence"/>
</dbReference>
<dbReference type="SUPFAM" id="SSF143011">
    <property type="entry name" value="RelE-like"/>
    <property type="match status" value="1"/>
</dbReference>
<dbReference type="EMBL" id="JANDWU010000043">
    <property type="protein sequence ID" value="MCP9550710.1"/>
    <property type="molecule type" value="Genomic_DNA"/>
</dbReference>
<evidence type="ECO:0000313" key="3">
    <source>
        <dbReference type="Proteomes" id="UP001205506"/>
    </source>
</evidence>
<dbReference type="Pfam" id="PF15738">
    <property type="entry name" value="YafQ_toxin"/>
    <property type="match status" value="1"/>
</dbReference>
<dbReference type="PANTHER" id="PTHR40588:SF1">
    <property type="entry name" value="MRNA INTERFERASE TOXIN YAFQ"/>
    <property type="match status" value="1"/>
</dbReference>
<dbReference type="InterPro" id="IPR004386">
    <property type="entry name" value="Toxin_YafQ-like"/>
</dbReference>
<dbReference type="InterPro" id="IPR007712">
    <property type="entry name" value="RelE/ParE_toxin"/>
</dbReference>
<dbReference type="NCBIfam" id="TIGR02385">
    <property type="entry name" value="RelE_StbE"/>
    <property type="match status" value="1"/>
</dbReference>
<gene>
    <name evidence="2" type="ORF">NNC68_14710</name>
</gene>
<sequence>MGIVKLLAEGNQIPEEYNPHSLKGNWKNYMECHIENDTLLIWFDKNNNAIELVRLGSHSELFGKGRKHDPHNSQAVPSRKTWRRPLMVRQPYSVAVLSTGGRF</sequence>
<evidence type="ECO:0000313" key="2">
    <source>
        <dbReference type="EMBL" id="MCP9550710.1"/>
    </source>
</evidence>
<dbReference type="GO" id="GO:0006402">
    <property type="term" value="P:mRNA catabolic process"/>
    <property type="evidence" value="ECO:0007669"/>
    <property type="project" value="TreeGrafter"/>
</dbReference>
<dbReference type="GO" id="GO:0006415">
    <property type="term" value="P:translational termination"/>
    <property type="evidence" value="ECO:0007669"/>
    <property type="project" value="TreeGrafter"/>
</dbReference>
<organism evidence="2 3">
    <name type="scientific">Segatella copri</name>
    <dbReference type="NCBI Taxonomy" id="165179"/>
    <lineage>
        <taxon>Bacteria</taxon>
        <taxon>Pseudomonadati</taxon>
        <taxon>Bacteroidota</taxon>
        <taxon>Bacteroidia</taxon>
        <taxon>Bacteroidales</taxon>
        <taxon>Prevotellaceae</taxon>
        <taxon>Segatella</taxon>
    </lineage>
</organism>
<proteinExistence type="predicted"/>
<dbReference type="AlphaFoldDB" id="A0AAW5IC27"/>
<keyword evidence="1" id="KW-1277">Toxin-antitoxin system</keyword>
<evidence type="ECO:0000256" key="1">
    <source>
        <dbReference type="ARBA" id="ARBA00022649"/>
    </source>
</evidence>
<dbReference type="Gene3D" id="3.30.2310.20">
    <property type="entry name" value="RelE-like"/>
    <property type="match status" value="1"/>
</dbReference>
<protein>
    <submittedName>
        <fullName evidence="2">Type II toxin-antitoxin system YafQ family toxin</fullName>
    </submittedName>
</protein>
<dbReference type="GO" id="GO:0004521">
    <property type="term" value="F:RNA endonuclease activity"/>
    <property type="evidence" value="ECO:0007669"/>
    <property type="project" value="TreeGrafter"/>
</dbReference>
<accession>A0AAW5IC27</accession>
<dbReference type="PANTHER" id="PTHR40588">
    <property type="entry name" value="MRNA INTERFERASE TOXIN YAFQ"/>
    <property type="match status" value="1"/>
</dbReference>
<reference evidence="2" key="1">
    <citation type="submission" date="2022-07" db="EMBL/GenBank/DDBJ databases">
        <title>Prevotella copri.</title>
        <authorList>
            <person name="Yang C."/>
        </authorList>
    </citation>
    <scope>NUCLEOTIDE SEQUENCE</scope>
    <source>
        <strain evidence="2">HF1805</strain>
    </source>
</reference>